<dbReference type="Proteomes" id="UP000694425">
    <property type="component" value="Unplaced"/>
</dbReference>
<reference evidence="1" key="1">
    <citation type="submission" date="2025-08" db="UniProtKB">
        <authorList>
            <consortium name="Ensembl"/>
        </authorList>
    </citation>
    <scope>IDENTIFICATION</scope>
</reference>
<protein>
    <submittedName>
        <fullName evidence="1">Uncharacterized protein</fullName>
    </submittedName>
</protein>
<sequence>LKTSVKWYLRLLWETQRRLPNHTITTTSTTTTIITSMGISIMGTRSFRRLSDQKPQMRLSIPLLKAFISTINTRPTKDRATQRTEIYQQEVKVYNFLSHKRSSDERAV</sequence>
<dbReference type="AlphaFoldDB" id="A0A8C7A7J5"/>
<dbReference type="Ensembl" id="ENSNVIT00000005425.1">
    <property type="protein sequence ID" value="ENSNVIP00000004604.1"/>
    <property type="gene ID" value="ENSNVIG00000003708.1"/>
</dbReference>
<accession>A0A8C7A7J5</accession>
<proteinExistence type="predicted"/>
<keyword evidence="2" id="KW-1185">Reference proteome</keyword>
<evidence type="ECO:0000313" key="1">
    <source>
        <dbReference type="Ensembl" id="ENSNVIP00000004604.1"/>
    </source>
</evidence>
<organism evidence="1 2">
    <name type="scientific">Neovison vison</name>
    <name type="common">American mink</name>
    <name type="synonym">Mustela vison</name>
    <dbReference type="NCBI Taxonomy" id="452646"/>
    <lineage>
        <taxon>Eukaryota</taxon>
        <taxon>Metazoa</taxon>
        <taxon>Chordata</taxon>
        <taxon>Craniata</taxon>
        <taxon>Vertebrata</taxon>
        <taxon>Euteleostomi</taxon>
        <taxon>Mammalia</taxon>
        <taxon>Eutheria</taxon>
        <taxon>Laurasiatheria</taxon>
        <taxon>Carnivora</taxon>
        <taxon>Caniformia</taxon>
        <taxon>Musteloidea</taxon>
        <taxon>Mustelidae</taxon>
        <taxon>Mustelinae</taxon>
        <taxon>Neogale</taxon>
    </lineage>
</organism>
<name>A0A8C7A7J5_NEOVI</name>
<dbReference type="GeneTree" id="ENSGT00940000167563"/>
<reference evidence="1" key="2">
    <citation type="submission" date="2025-09" db="UniProtKB">
        <authorList>
            <consortium name="Ensembl"/>
        </authorList>
    </citation>
    <scope>IDENTIFICATION</scope>
</reference>
<evidence type="ECO:0000313" key="2">
    <source>
        <dbReference type="Proteomes" id="UP000694425"/>
    </source>
</evidence>